<feature type="domain" description="Cation/H+ exchanger transmembrane" evidence="8">
    <location>
        <begin position="14"/>
        <end position="383"/>
    </location>
</feature>
<dbReference type="Gene3D" id="1.20.1530.20">
    <property type="match status" value="1"/>
</dbReference>
<feature type="transmembrane region" description="Helical" evidence="7">
    <location>
        <begin position="219"/>
        <end position="236"/>
    </location>
</feature>
<feature type="transmembrane region" description="Helical" evidence="7">
    <location>
        <begin position="451"/>
        <end position="472"/>
    </location>
</feature>
<keyword evidence="3" id="KW-0813">Transport</keyword>
<feature type="transmembrane region" description="Helical" evidence="7">
    <location>
        <begin position="270"/>
        <end position="287"/>
    </location>
</feature>
<feature type="transmembrane region" description="Helical" evidence="7">
    <location>
        <begin position="29"/>
        <end position="47"/>
    </location>
</feature>
<sequence>MLEHQVVIYVLVLGASFAWLFRRIGLVDVVGYIIGGMFLALIMEVLGLDIEPALSYTELISWIGLVLFSFKVGASINFRLLSHSFNRFIASELVVVLIQWIASGFIASMLGFDLIARAALFFVLVNSSSIAVLAIERVNVEVVVEAKNISYIQTQLEDLIQFTLFSVFTSVGLTGLKPEAFLIQIVKVGALTMLLIYVSRYFIKLLSRSPLIINKEGKFFTSIAIALIFTSVATLLGLPPLFGAFVSGIVFSLFLDLSDIVERLEGLKDFGLLLYFSSLGFQFYLGLNQSQNLLSLISSGIFIGLLAYLSRAIGVFVGSLLSGYSLETCFALSLFLTPLSEVGIMFIDTLAKQGFILHYTLYLLMTSFLTSLMTFSITVPRLLIRIPQLINLVPNKISHFINAVSREYTKLLSSLSSTLINVIVFTFMTLIISYIDAIMKYFIDIIHLPKFLSAISTIISVIAILIMFVATMKRILSSIFTRFSTDIKRIESLGKLFDIAIGGLAVTLQIQILHDFVSRYMVIEPLNILTISLVIAIIIITLYDLAMTIKRH</sequence>
<feature type="transmembrane region" description="Helical" evidence="7">
    <location>
        <begin position="293"/>
        <end position="317"/>
    </location>
</feature>
<evidence type="ECO:0000256" key="3">
    <source>
        <dbReference type="ARBA" id="ARBA00022448"/>
    </source>
</evidence>
<comment type="subcellular location">
    <subcellularLocation>
        <location evidence="1">Membrane</location>
        <topology evidence="1">Multi-pass membrane protein</topology>
    </subcellularLocation>
</comment>
<dbReference type="InterPro" id="IPR006153">
    <property type="entry name" value="Cation/H_exchanger_TM"/>
</dbReference>
<evidence type="ECO:0000313" key="9">
    <source>
        <dbReference type="EMBL" id="HFQ78564.1"/>
    </source>
</evidence>
<feature type="transmembrane region" description="Helical" evidence="7">
    <location>
        <begin position="6"/>
        <end position="22"/>
    </location>
</feature>
<evidence type="ECO:0000256" key="7">
    <source>
        <dbReference type="SAM" id="Phobius"/>
    </source>
</evidence>
<gene>
    <name evidence="9" type="ORF">ENT99_02535</name>
    <name evidence="10" type="ORF">ENU64_03520</name>
</gene>
<feature type="transmembrane region" description="Helical" evidence="7">
    <location>
        <begin position="419"/>
        <end position="439"/>
    </location>
</feature>
<organism evidence="10">
    <name type="scientific">Ignisphaera aggregans</name>
    <dbReference type="NCBI Taxonomy" id="334771"/>
    <lineage>
        <taxon>Archaea</taxon>
        <taxon>Thermoproteota</taxon>
        <taxon>Thermoprotei</taxon>
        <taxon>Desulfurococcales</taxon>
        <taxon>Desulfurococcaceae</taxon>
        <taxon>Ignisphaera</taxon>
    </lineage>
</organism>
<feature type="transmembrane region" description="Helical" evidence="7">
    <location>
        <begin position="181"/>
        <end position="198"/>
    </location>
</feature>
<reference evidence="10" key="1">
    <citation type="journal article" date="2020" name="mSystems">
        <title>Genome- and Community-Level Interaction Insights into Carbon Utilization and Element Cycling Functions of Hydrothermarchaeota in Hydrothermal Sediment.</title>
        <authorList>
            <person name="Zhou Z."/>
            <person name="Liu Y."/>
            <person name="Xu W."/>
            <person name="Pan J."/>
            <person name="Luo Z.H."/>
            <person name="Li M."/>
        </authorList>
    </citation>
    <scope>NUCLEOTIDE SEQUENCE [LARGE SCALE GENOMIC DNA]</scope>
    <source>
        <strain evidence="9">SpSt-629</strain>
        <strain evidence="10">SpSt-688</strain>
    </source>
</reference>
<dbReference type="InterPro" id="IPR038770">
    <property type="entry name" value="Na+/solute_symporter_sf"/>
</dbReference>
<protein>
    <recommendedName>
        <fullName evidence="8">Cation/H+ exchanger transmembrane domain-containing protein</fullName>
    </recommendedName>
</protein>
<accession>A0A7J3MY49</accession>
<evidence type="ECO:0000256" key="2">
    <source>
        <dbReference type="ARBA" id="ARBA00005551"/>
    </source>
</evidence>
<dbReference type="AlphaFoldDB" id="A0A7J3MY49"/>
<dbReference type="EMBL" id="DTAU01000045">
    <property type="protein sequence ID" value="HFQ78564.1"/>
    <property type="molecule type" value="Genomic_DNA"/>
</dbReference>
<dbReference type="GO" id="GO:0015297">
    <property type="term" value="F:antiporter activity"/>
    <property type="evidence" value="ECO:0007669"/>
    <property type="project" value="InterPro"/>
</dbReference>
<evidence type="ECO:0000256" key="4">
    <source>
        <dbReference type="ARBA" id="ARBA00022692"/>
    </source>
</evidence>
<evidence type="ECO:0000313" key="10">
    <source>
        <dbReference type="EMBL" id="HGT98477.1"/>
    </source>
</evidence>
<dbReference type="PANTHER" id="PTHR42751:SF3">
    <property type="entry name" value="SODIUM_GLUTAMATE SYMPORTER"/>
    <property type="match status" value="1"/>
</dbReference>
<keyword evidence="6 7" id="KW-0472">Membrane</keyword>
<evidence type="ECO:0000256" key="5">
    <source>
        <dbReference type="ARBA" id="ARBA00022989"/>
    </source>
</evidence>
<feature type="transmembrane region" description="Helical" evidence="7">
    <location>
        <begin position="493"/>
        <end position="514"/>
    </location>
</feature>
<keyword evidence="5 7" id="KW-1133">Transmembrane helix</keyword>
<dbReference type="GO" id="GO:0016020">
    <property type="term" value="C:membrane"/>
    <property type="evidence" value="ECO:0007669"/>
    <property type="project" value="UniProtKB-SubCell"/>
</dbReference>
<dbReference type="EMBL" id="DTDH01000103">
    <property type="protein sequence ID" value="HGT98477.1"/>
    <property type="molecule type" value="Genomic_DNA"/>
</dbReference>
<proteinExistence type="inferred from homology"/>
<keyword evidence="4 7" id="KW-0812">Transmembrane</keyword>
<evidence type="ECO:0000256" key="6">
    <source>
        <dbReference type="ARBA" id="ARBA00023136"/>
    </source>
</evidence>
<dbReference type="GO" id="GO:1902600">
    <property type="term" value="P:proton transmembrane transport"/>
    <property type="evidence" value="ECO:0007669"/>
    <property type="project" value="InterPro"/>
</dbReference>
<feature type="transmembrane region" description="Helical" evidence="7">
    <location>
        <begin position="526"/>
        <end position="546"/>
    </location>
</feature>
<feature type="transmembrane region" description="Helical" evidence="7">
    <location>
        <begin position="93"/>
        <end position="112"/>
    </location>
</feature>
<dbReference type="PANTHER" id="PTHR42751">
    <property type="entry name" value="SODIUM/HYDROGEN EXCHANGER FAMILY/TRKA DOMAIN PROTEIN"/>
    <property type="match status" value="1"/>
</dbReference>
<evidence type="ECO:0000256" key="1">
    <source>
        <dbReference type="ARBA" id="ARBA00004141"/>
    </source>
</evidence>
<name>A0A7J3MY49_9CREN</name>
<feature type="transmembrane region" description="Helical" evidence="7">
    <location>
        <begin position="59"/>
        <end position="81"/>
    </location>
</feature>
<comment type="caution">
    <text evidence="10">The sequence shown here is derived from an EMBL/GenBank/DDBJ whole genome shotgun (WGS) entry which is preliminary data.</text>
</comment>
<comment type="similarity">
    <text evidence="2">Belongs to the monovalent cation:proton antiporter 2 (CPA2) transporter (TC 2.A.37) family.</text>
</comment>
<dbReference type="Pfam" id="PF00999">
    <property type="entry name" value="Na_H_Exchanger"/>
    <property type="match status" value="1"/>
</dbReference>
<evidence type="ECO:0000259" key="8">
    <source>
        <dbReference type="Pfam" id="PF00999"/>
    </source>
</evidence>
<feature type="transmembrane region" description="Helical" evidence="7">
    <location>
        <begin position="359"/>
        <end position="379"/>
    </location>
</feature>